<proteinExistence type="predicted"/>
<accession>A0A2T9YBZ7</accession>
<dbReference type="PANTHER" id="PTHR43092:SF2">
    <property type="entry name" value="HERCYNYLCYSTEINE SULFOXIDE LYASE"/>
    <property type="match status" value="1"/>
</dbReference>
<evidence type="ECO:0000256" key="1">
    <source>
        <dbReference type="ARBA" id="ARBA00022898"/>
    </source>
</evidence>
<evidence type="ECO:0000313" key="3">
    <source>
        <dbReference type="EMBL" id="PVU89867.1"/>
    </source>
</evidence>
<dbReference type="InterPro" id="IPR015424">
    <property type="entry name" value="PyrdxlP-dep_Trfase"/>
</dbReference>
<reference evidence="3 4" key="1">
    <citation type="journal article" date="2018" name="MBio">
        <title>Comparative Genomics Reveals the Core Gene Toolbox for the Fungus-Insect Symbiosis.</title>
        <authorList>
            <person name="Wang Y."/>
            <person name="Stata M."/>
            <person name="Wang W."/>
            <person name="Stajich J.E."/>
            <person name="White M.M."/>
            <person name="Moncalvo J.M."/>
        </authorList>
    </citation>
    <scope>NUCLEOTIDE SEQUENCE [LARGE SCALE GENOMIC DNA]</scope>
    <source>
        <strain evidence="3 4">AUS-77-4</strain>
    </source>
</reference>
<dbReference type="STRING" id="61424.A0A2T9YBZ7"/>
<dbReference type="AlphaFoldDB" id="A0A2T9YBZ7"/>
<keyword evidence="1" id="KW-0663">Pyridoxal phosphate</keyword>
<gene>
    <name evidence="3" type="ORF">BB559_004895</name>
</gene>
<dbReference type="PANTHER" id="PTHR43092">
    <property type="entry name" value="L-CYSTEINE DESULFHYDRASE"/>
    <property type="match status" value="1"/>
</dbReference>
<name>A0A2T9YBZ7_9FUNG</name>
<dbReference type="EMBL" id="MBFT01000518">
    <property type="protein sequence ID" value="PVU89867.1"/>
    <property type="molecule type" value="Genomic_DNA"/>
</dbReference>
<evidence type="ECO:0000313" key="4">
    <source>
        <dbReference type="Proteomes" id="UP000245699"/>
    </source>
</evidence>
<dbReference type="InterPro" id="IPR015421">
    <property type="entry name" value="PyrdxlP-dep_Trfase_major"/>
</dbReference>
<dbReference type="InterPro" id="IPR015422">
    <property type="entry name" value="PyrdxlP-dep_Trfase_small"/>
</dbReference>
<dbReference type="Proteomes" id="UP000245699">
    <property type="component" value="Unassembled WGS sequence"/>
</dbReference>
<evidence type="ECO:0000259" key="2">
    <source>
        <dbReference type="Pfam" id="PF00266"/>
    </source>
</evidence>
<dbReference type="InterPro" id="IPR000192">
    <property type="entry name" value="Aminotrans_V_dom"/>
</dbReference>
<dbReference type="SUPFAM" id="SSF53383">
    <property type="entry name" value="PLP-dependent transferases"/>
    <property type="match status" value="1"/>
</dbReference>
<organism evidence="3 4">
    <name type="scientific">Furculomyces boomerangus</name>
    <dbReference type="NCBI Taxonomy" id="61424"/>
    <lineage>
        <taxon>Eukaryota</taxon>
        <taxon>Fungi</taxon>
        <taxon>Fungi incertae sedis</taxon>
        <taxon>Zoopagomycota</taxon>
        <taxon>Kickxellomycotina</taxon>
        <taxon>Harpellomycetes</taxon>
        <taxon>Harpellales</taxon>
        <taxon>Harpellaceae</taxon>
        <taxon>Furculomyces</taxon>
    </lineage>
</organism>
<dbReference type="OrthoDB" id="5978656at2759"/>
<comment type="caution">
    <text evidence="3">The sequence shown here is derived from an EMBL/GenBank/DDBJ whole genome shotgun (WGS) entry which is preliminary data.</text>
</comment>
<feature type="domain" description="Aminotransferase class V" evidence="2">
    <location>
        <begin position="81"/>
        <end position="356"/>
    </location>
</feature>
<dbReference type="Gene3D" id="3.40.640.10">
    <property type="entry name" value="Type I PLP-dependent aspartate aminotransferase-like (Major domain)"/>
    <property type="match status" value="1"/>
</dbReference>
<dbReference type="Gene3D" id="3.90.1150.10">
    <property type="entry name" value="Aspartate Aminotransferase, domain 1"/>
    <property type="match status" value="1"/>
</dbReference>
<dbReference type="Pfam" id="PF00266">
    <property type="entry name" value="Aminotran_5"/>
    <property type="match status" value="1"/>
</dbReference>
<sequence length="432" mass="48960">MIASYTKPNDIDPALNDIPVPKLGKVSEFGSEMRKMFMLNPNYLALNHGSLGAVPKYVSDYSHYYFLCSEYNPDLWIDHTVVTLYNQALERVAPYLGCKDPMELAFVTNTTSGLNSVIRSIHFDSNDVIFKFSISYKACSNAISYVCSITGAKTVDVPINLPCSNNEIIEITKETIKKFKEKSDKNIKFAMIDTISSVPGIELPYIELTKIFKNEGALVFIDGAHSLGQINIDIDSIGCDYFVTNAHKWFYTKRGTAILYVAKHLQEEVQPLTISYAYGENTGWRDSFFYQGTFDYSGYLSINAAIDFIEAVGGLKKIQEYCHNLAINGMNLLESKYGLIPMTKCENQIPNMVNYKLPLQFGDSIHEKVGKRISVVLFKNYKAYGNVYKYNGIWWVRLSAQIYSVLEDFDKFGKLLTEAIEKEIQIEINNTK</sequence>
<protein>
    <recommendedName>
        <fullName evidence="2">Aminotransferase class V domain-containing protein</fullName>
    </recommendedName>
</protein>
<keyword evidence="4" id="KW-1185">Reference proteome</keyword>